<feature type="transmembrane region" description="Helical" evidence="1">
    <location>
        <begin position="90"/>
        <end position="106"/>
    </location>
</feature>
<sequence length="162" mass="19389">MKYNKMFLLVLMLVPWLSVPMLGKRNFKRFLPAAFFITCWISVESLLAKRRVWWRFYDRLIPNVMGEVPFLFGPFIIGSIWILKFTFGNFFRYLIVNLVTDFLFSYPGMFVLKRMGIVSLVRLKHYQMGILFMAKSILMYGCQFMVEKFRKKPKSLIQRLLP</sequence>
<evidence type="ECO:0000256" key="1">
    <source>
        <dbReference type="SAM" id="Phobius"/>
    </source>
</evidence>
<accession>A0A2N5HC96</accession>
<keyword evidence="1" id="KW-0812">Transmembrane</keyword>
<proteinExistence type="predicted"/>
<dbReference type="OrthoDB" id="1683771at2"/>
<organism evidence="2 3">
    <name type="scientific">Neobacillus cucumis</name>
    <dbReference type="NCBI Taxonomy" id="1740721"/>
    <lineage>
        <taxon>Bacteria</taxon>
        <taxon>Bacillati</taxon>
        <taxon>Bacillota</taxon>
        <taxon>Bacilli</taxon>
        <taxon>Bacillales</taxon>
        <taxon>Bacillaceae</taxon>
        <taxon>Neobacillus</taxon>
    </lineage>
</organism>
<keyword evidence="1" id="KW-1133">Transmembrane helix</keyword>
<reference evidence="2 3" key="1">
    <citation type="submission" date="2017-11" db="EMBL/GenBank/DDBJ databases">
        <title>Comparitive Functional Genomics of Dry Heat Resistant strains isolated from the Viking Spacecraft.</title>
        <authorList>
            <person name="Seuylemezian A."/>
            <person name="Cooper K."/>
            <person name="Vaishampayan P."/>
        </authorList>
    </citation>
    <scope>NUCLEOTIDE SEQUENCE [LARGE SCALE GENOMIC DNA]</scope>
    <source>
        <strain evidence="2 3">V32-6</strain>
    </source>
</reference>
<name>A0A2N5HC96_9BACI</name>
<dbReference type="EMBL" id="PGVE01000063">
    <property type="protein sequence ID" value="PLS03132.1"/>
    <property type="molecule type" value="Genomic_DNA"/>
</dbReference>
<evidence type="ECO:0000313" key="2">
    <source>
        <dbReference type="EMBL" id="PLS03132.1"/>
    </source>
</evidence>
<evidence type="ECO:0008006" key="4">
    <source>
        <dbReference type="Google" id="ProtNLM"/>
    </source>
</evidence>
<dbReference type="AlphaFoldDB" id="A0A2N5HC96"/>
<feature type="transmembrane region" description="Helical" evidence="1">
    <location>
        <begin position="6"/>
        <end position="23"/>
    </location>
</feature>
<keyword evidence="1" id="KW-0472">Membrane</keyword>
<gene>
    <name evidence="2" type="ORF">CVD27_15830</name>
</gene>
<evidence type="ECO:0000313" key="3">
    <source>
        <dbReference type="Proteomes" id="UP000234950"/>
    </source>
</evidence>
<dbReference type="RefSeq" id="WP_101648863.1">
    <property type="nucleotide sequence ID" value="NZ_PGVE01000063.1"/>
</dbReference>
<feature type="transmembrane region" description="Helical" evidence="1">
    <location>
        <begin position="126"/>
        <end position="146"/>
    </location>
</feature>
<protein>
    <recommendedName>
        <fullName evidence="4">Lycopene cyclase domain-containing protein</fullName>
    </recommendedName>
</protein>
<comment type="caution">
    <text evidence="2">The sequence shown here is derived from an EMBL/GenBank/DDBJ whole genome shotgun (WGS) entry which is preliminary data.</text>
</comment>
<keyword evidence="3" id="KW-1185">Reference proteome</keyword>
<dbReference type="Proteomes" id="UP000234950">
    <property type="component" value="Unassembled WGS sequence"/>
</dbReference>
<feature type="transmembrane region" description="Helical" evidence="1">
    <location>
        <begin position="60"/>
        <end position="83"/>
    </location>
</feature>